<comment type="caution">
    <text evidence="2">The sequence shown here is derived from an EMBL/GenBank/DDBJ whole genome shotgun (WGS) entry which is preliminary data.</text>
</comment>
<protein>
    <submittedName>
        <fullName evidence="2">Uncharacterized protein</fullName>
    </submittedName>
</protein>
<proteinExistence type="predicted"/>
<gene>
    <name evidence="1" type="ORF">C7400_105102</name>
    <name evidence="2" type="ORF">SAMN05216550_106102</name>
</gene>
<sequence>MTTNDEMLLRSMTALVSSHGKAISRFGASVVVMSKFAEAVLPQLSTQQVERTVEAFRMLIGEALDVADNAVLPGDYRATLLEQSNVLLNRLGGNAAASH</sequence>
<dbReference type="Proteomes" id="UP000247515">
    <property type="component" value="Unassembled WGS sequence"/>
</dbReference>
<accession>A0AAQ1GET3</accession>
<reference evidence="2 3" key="1">
    <citation type="submission" date="2016-10" db="EMBL/GenBank/DDBJ databases">
        <authorList>
            <person name="Varghese N."/>
            <person name="Submissions S."/>
        </authorList>
    </citation>
    <scope>NUCLEOTIDE SEQUENCE [LARGE SCALE GENOMIC DNA]</scope>
    <source>
        <strain evidence="2 3">LMG 22274</strain>
    </source>
</reference>
<reference evidence="1 4" key="2">
    <citation type="submission" date="2018-05" db="EMBL/GenBank/DDBJ databases">
        <title>Genomic Encyclopedia of Type Strains, Phase IV (KMG-V): Genome sequencing to study the core and pangenomes of soil and plant-associated prokaryotes.</title>
        <authorList>
            <person name="Whitman W."/>
        </authorList>
    </citation>
    <scope>NUCLEOTIDE SEQUENCE [LARGE SCALE GENOMIC DNA]</scope>
    <source>
        <strain evidence="1 4">SIr-6563</strain>
    </source>
</reference>
<dbReference type="RefSeq" id="WP_083400879.1">
    <property type="nucleotide sequence ID" value="NZ_CADFGN010000006.1"/>
</dbReference>
<dbReference type="EMBL" id="QJJV01000005">
    <property type="protein sequence ID" value="PXX18040.1"/>
    <property type="molecule type" value="Genomic_DNA"/>
</dbReference>
<dbReference type="AlphaFoldDB" id="A0AAQ1GET3"/>
<evidence type="ECO:0000313" key="2">
    <source>
        <dbReference type="EMBL" id="SEJ58865.1"/>
    </source>
</evidence>
<name>A0AAQ1GET3_9BURK</name>
<organism evidence="2 3">
    <name type="scientific">Paraburkholderia tropica</name>
    <dbReference type="NCBI Taxonomy" id="92647"/>
    <lineage>
        <taxon>Bacteria</taxon>
        <taxon>Pseudomonadati</taxon>
        <taxon>Pseudomonadota</taxon>
        <taxon>Betaproteobacteria</taxon>
        <taxon>Burkholderiales</taxon>
        <taxon>Burkholderiaceae</taxon>
        <taxon>Paraburkholderia</taxon>
    </lineage>
</organism>
<evidence type="ECO:0000313" key="4">
    <source>
        <dbReference type="Proteomes" id="UP000247515"/>
    </source>
</evidence>
<dbReference type="Proteomes" id="UP000183529">
    <property type="component" value="Unassembled WGS sequence"/>
</dbReference>
<keyword evidence="4" id="KW-1185">Reference proteome</keyword>
<dbReference type="GeneID" id="61307797"/>
<dbReference type="EMBL" id="FNZM01000006">
    <property type="protein sequence ID" value="SEJ58865.1"/>
    <property type="molecule type" value="Genomic_DNA"/>
</dbReference>
<evidence type="ECO:0000313" key="3">
    <source>
        <dbReference type="Proteomes" id="UP000183529"/>
    </source>
</evidence>
<evidence type="ECO:0000313" key="1">
    <source>
        <dbReference type="EMBL" id="PXX18040.1"/>
    </source>
</evidence>